<dbReference type="Pfam" id="PF02518">
    <property type="entry name" value="HATPase_c"/>
    <property type="match status" value="1"/>
</dbReference>
<dbReference type="Gene3D" id="1.10.287.130">
    <property type="match status" value="1"/>
</dbReference>
<dbReference type="InterPro" id="IPR003594">
    <property type="entry name" value="HATPase_dom"/>
</dbReference>
<dbReference type="SUPFAM" id="SSF55874">
    <property type="entry name" value="ATPase domain of HSP90 chaperone/DNA topoisomerase II/histidine kinase"/>
    <property type="match status" value="1"/>
</dbReference>
<feature type="domain" description="Response regulatory" evidence="6">
    <location>
        <begin position="4"/>
        <end position="127"/>
    </location>
</feature>
<evidence type="ECO:0000313" key="7">
    <source>
        <dbReference type="EMBL" id="NDY56239.1"/>
    </source>
</evidence>
<dbReference type="InterPro" id="IPR001789">
    <property type="entry name" value="Sig_transdc_resp-reg_receiver"/>
</dbReference>
<name>A0A7K3NM05_9BACT</name>
<keyword evidence="3 4" id="KW-0597">Phosphoprotein</keyword>
<keyword evidence="7" id="KW-0808">Transferase</keyword>
<dbReference type="Gene3D" id="3.30.565.10">
    <property type="entry name" value="Histidine kinase-like ATPase, C-terminal domain"/>
    <property type="match status" value="1"/>
</dbReference>
<sequence length="385" mass="40845">MPERVLLVDDEVDFADLLAERLTARGLSVLVAHDGEEALRVLAGESGDAASGPGEVDVAVLDVNLPGKSGLDVLREIKAERPHVEAIMLTGATEVGTAVTGMKLGAVDYLLKPVDVEVLVAAIRQAGARRAEKMAGLRMIETVKLAAVGSLAEGVAHEINNPVNIMFHEAGWMEDLLHDADIPDAKLLGELHTSITRILSQGRRCRGITAKLLSLGGRIDPRPQKIRPDKLAGAAVKAVRGRAKTLSVRVTTDFSRDIPELFVPPAHLEQVFSHLVDNALDAMDGASEREKVLALKGWREGETVVFTVSDSGIGIAAANMARIFDPFFSTKEVGKGSGLGLSICRGILTALGGDIHVESQLGEGTTVTVTLPLTPLRPDAAFVSH</sequence>
<evidence type="ECO:0000259" key="6">
    <source>
        <dbReference type="PROSITE" id="PS50110"/>
    </source>
</evidence>
<evidence type="ECO:0000313" key="8">
    <source>
        <dbReference type="Proteomes" id="UP000469724"/>
    </source>
</evidence>
<protein>
    <recommendedName>
        <fullName evidence="2">histidine kinase</fullName>
        <ecNumber evidence="2">2.7.13.3</ecNumber>
    </recommendedName>
</protein>
<dbReference type="InterPro" id="IPR036097">
    <property type="entry name" value="HisK_dim/P_sf"/>
</dbReference>
<proteinExistence type="predicted"/>
<evidence type="ECO:0000256" key="1">
    <source>
        <dbReference type="ARBA" id="ARBA00000085"/>
    </source>
</evidence>
<dbReference type="PRINTS" id="PR00344">
    <property type="entry name" value="BCTRLSENSOR"/>
</dbReference>
<dbReference type="PROSITE" id="PS50109">
    <property type="entry name" value="HIS_KIN"/>
    <property type="match status" value="1"/>
</dbReference>
<dbReference type="SMART" id="SM00448">
    <property type="entry name" value="REC"/>
    <property type="match status" value="1"/>
</dbReference>
<dbReference type="EMBL" id="JAAGRQ010000016">
    <property type="protein sequence ID" value="NDY56239.1"/>
    <property type="molecule type" value="Genomic_DNA"/>
</dbReference>
<comment type="caution">
    <text evidence="7">The sequence shown here is derived from an EMBL/GenBank/DDBJ whole genome shotgun (WGS) entry which is preliminary data.</text>
</comment>
<dbReference type="SMART" id="SM00388">
    <property type="entry name" value="HisKA"/>
    <property type="match status" value="1"/>
</dbReference>
<dbReference type="CDD" id="cd00082">
    <property type="entry name" value="HisKA"/>
    <property type="match status" value="1"/>
</dbReference>
<dbReference type="GO" id="GO:0000155">
    <property type="term" value="F:phosphorelay sensor kinase activity"/>
    <property type="evidence" value="ECO:0007669"/>
    <property type="project" value="InterPro"/>
</dbReference>
<dbReference type="InterPro" id="IPR036890">
    <property type="entry name" value="HATPase_C_sf"/>
</dbReference>
<dbReference type="Proteomes" id="UP000469724">
    <property type="component" value="Unassembled WGS sequence"/>
</dbReference>
<feature type="domain" description="Histidine kinase" evidence="5">
    <location>
        <begin position="154"/>
        <end position="375"/>
    </location>
</feature>
<dbReference type="Pfam" id="PF00072">
    <property type="entry name" value="Response_reg"/>
    <property type="match status" value="1"/>
</dbReference>
<accession>A0A7K3NM05</accession>
<dbReference type="InterPro" id="IPR004358">
    <property type="entry name" value="Sig_transdc_His_kin-like_C"/>
</dbReference>
<comment type="catalytic activity">
    <reaction evidence="1">
        <text>ATP + protein L-histidine = ADP + protein N-phospho-L-histidine.</text>
        <dbReference type="EC" id="2.7.13.3"/>
    </reaction>
</comment>
<dbReference type="InterPro" id="IPR005467">
    <property type="entry name" value="His_kinase_dom"/>
</dbReference>
<dbReference type="SUPFAM" id="SSF47384">
    <property type="entry name" value="Homodimeric domain of signal transducing histidine kinase"/>
    <property type="match status" value="1"/>
</dbReference>
<keyword evidence="8" id="KW-1185">Reference proteome</keyword>
<evidence type="ECO:0000259" key="5">
    <source>
        <dbReference type="PROSITE" id="PS50109"/>
    </source>
</evidence>
<dbReference type="Gene3D" id="3.40.50.2300">
    <property type="match status" value="1"/>
</dbReference>
<dbReference type="InterPro" id="IPR003661">
    <property type="entry name" value="HisK_dim/P_dom"/>
</dbReference>
<dbReference type="PANTHER" id="PTHR43547">
    <property type="entry name" value="TWO-COMPONENT HISTIDINE KINASE"/>
    <property type="match status" value="1"/>
</dbReference>
<evidence type="ECO:0000256" key="3">
    <source>
        <dbReference type="ARBA" id="ARBA00022553"/>
    </source>
</evidence>
<gene>
    <name evidence="7" type="ORF">G3N56_05700</name>
</gene>
<keyword evidence="7" id="KW-0418">Kinase</keyword>
<reference evidence="7 8" key="1">
    <citation type="submission" date="2020-02" db="EMBL/GenBank/DDBJ databases">
        <title>Comparative genomics of sulfur disproportionating microorganisms.</title>
        <authorList>
            <person name="Ward L.M."/>
            <person name="Bertran E."/>
            <person name="Johnston D.T."/>
        </authorList>
    </citation>
    <scope>NUCLEOTIDE SEQUENCE [LARGE SCALE GENOMIC DNA]</scope>
    <source>
        <strain evidence="7 8">DSM 3696</strain>
    </source>
</reference>
<dbReference type="SUPFAM" id="SSF52172">
    <property type="entry name" value="CheY-like"/>
    <property type="match status" value="1"/>
</dbReference>
<evidence type="ECO:0000256" key="2">
    <source>
        <dbReference type="ARBA" id="ARBA00012438"/>
    </source>
</evidence>
<organism evidence="7 8">
    <name type="scientific">Desulfolutivibrio sulfodismutans</name>
    <dbReference type="NCBI Taxonomy" id="63561"/>
    <lineage>
        <taxon>Bacteria</taxon>
        <taxon>Pseudomonadati</taxon>
        <taxon>Thermodesulfobacteriota</taxon>
        <taxon>Desulfovibrionia</taxon>
        <taxon>Desulfovibrionales</taxon>
        <taxon>Desulfovibrionaceae</taxon>
        <taxon>Desulfolutivibrio</taxon>
    </lineage>
</organism>
<dbReference type="PANTHER" id="PTHR43547:SF2">
    <property type="entry name" value="HYBRID SIGNAL TRANSDUCTION HISTIDINE KINASE C"/>
    <property type="match status" value="1"/>
</dbReference>
<evidence type="ECO:0000256" key="4">
    <source>
        <dbReference type="PROSITE-ProRule" id="PRU00169"/>
    </source>
</evidence>
<dbReference type="AlphaFoldDB" id="A0A7K3NM05"/>
<dbReference type="PROSITE" id="PS50110">
    <property type="entry name" value="RESPONSE_REGULATORY"/>
    <property type="match status" value="1"/>
</dbReference>
<dbReference type="SMART" id="SM00387">
    <property type="entry name" value="HATPase_c"/>
    <property type="match status" value="1"/>
</dbReference>
<feature type="modified residue" description="4-aspartylphosphate" evidence="4">
    <location>
        <position position="62"/>
    </location>
</feature>
<dbReference type="EC" id="2.7.13.3" evidence="2"/>
<dbReference type="InterPro" id="IPR011006">
    <property type="entry name" value="CheY-like_superfamily"/>
</dbReference>